<reference evidence="1" key="1">
    <citation type="submission" date="2022-12" db="EMBL/GenBank/DDBJ databases">
        <authorList>
            <person name="Webb A."/>
        </authorList>
    </citation>
    <scope>NUCLEOTIDE SEQUENCE</scope>
    <source>
        <strain evidence="1">Hp1</strain>
    </source>
</reference>
<dbReference type="AlphaFoldDB" id="A0AAV0V106"/>
<accession>A0AAV0V106</accession>
<protein>
    <submittedName>
        <fullName evidence="1">Uncharacterized protein</fullName>
    </submittedName>
</protein>
<gene>
    <name evidence="1" type="ORF">HBR001_LOCUS9209</name>
</gene>
<sequence>MDAVRSHHDDTLTMIERTLLSQPGGSRDRVELRVNQTVPGLAGQALRLDLQLYNHSKKTVAVVDLAVAFEEQAADDPTCSDFARVAVQKRTKYDCIKRHLEHQDNSLLSASSPAAAYGICTAANTKRGSKVKDTDLGFVTIKFKVLIAGQVKFEQGRMQGAVE</sequence>
<dbReference type="Proteomes" id="UP001162031">
    <property type="component" value="Unassembled WGS sequence"/>
</dbReference>
<name>A0AAV0V106_HYABA</name>
<dbReference type="EMBL" id="CANTFL010001480">
    <property type="protein sequence ID" value="CAI5742891.1"/>
    <property type="molecule type" value="Genomic_DNA"/>
</dbReference>
<evidence type="ECO:0000313" key="2">
    <source>
        <dbReference type="Proteomes" id="UP001162031"/>
    </source>
</evidence>
<keyword evidence="2" id="KW-1185">Reference proteome</keyword>
<evidence type="ECO:0000313" key="1">
    <source>
        <dbReference type="EMBL" id="CAI5742891.1"/>
    </source>
</evidence>
<proteinExistence type="predicted"/>
<comment type="caution">
    <text evidence="1">The sequence shown here is derived from an EMBL/GenBank/DDBJ whole genome shotgun (WGS) entry which is preliminary data.</text>
</comment>
<organism evidence="1 2">
    <name type="scientific">Hyaloperonospora brassicae</name>
    <name type="common">Brassica downy mildew</name>
    <name type="synonym">Peronospora brassicae</name>
    <dbReference type="NCBI Taxonomy" id="162125"/>
    <lineage>
        <taxon>Eukaryota</taxon>
        <taxon>Sar</taxon>
        <taxon>Stramenopiles</taxon>
        <taxon>Oomycota</taxon>
        <taxon>Peronosporomycetes</taxon>
        <taxon>Peronosporales</taxon>
        <taxon>Peronosporaceae</taxon>
        <taxon>Hyaloperonospora</taxon>
    </lineage>
</organism>